<dbReference type="Pfam" id="PF03235">
    <property type="entry name" value="GmrSD_N"/>
    <property type="match status" value="1"/>
</dbReference>
<gene>
    <name evidence="2" type="ORF">A2786_00860</name>
</gene>
<evidence type="ECO:0000313" key="3">
    <source>
        <dbReference type="Proteomes" id="UP000179233"/>
    </source>
</evidence>
<protein>
    <recommendedName>
        <fullName evidence="1">GmrSD restriction endonucleases N-terminal domain-containing protein</fullName>
    </recommendedName>
</protein>
<evidence type="ECO:0000313" key="2">
    <source>
        <dbReference type="EMBL" id="OGY17855.1"/>
    </source>
</evidence>
<dbReference type="PANTHER" id="PTHR37292:SF2">
    <property type="entry name" value="DUF262 DOMAIN-CONTAINING PROTEIN"/>
    <property type="match status" value="1"/>
</dbReference>
<dbReference type="Proteomes" id="UP000179233">
    <property type="component" value="Unassembled WGS sequence"/>
</dbReference>
<dbReference type="EMBL" id="MHCJ01000006">
    <property type="protein sequence ID" value="OGY17855.1"/>
    <property type="molecule type" value="Genomic_DNA"/>
</dbReference>
<sequence>MSISAPRIESEGSKQIITLLDALTEGSLRVPRFQRDFVWERSKIVALLDSIFKEYPIGSFFLWETTGKHNLFYRDLPELGIMPKKPRSDEKLKFILDGQQRICSLYAAWKGLKVEIKHNNKVKAIDCSVICLDLDYYKKTPDENGNISVFEVKKESDRYLPLYKIIGEDHLSLYDKLPPERRKVFNDCYRRFTTYPLSVVTVSNATLNEACEIFERINQGGKKLSLFDLIVASTWGEDFDLKEKYEELSGRISKKNFGEIPPEVVTHTASLILKGYCNKIYQLQLRKEEIKNNWDGIASAIEQAIDHLTGSLGVKIFDFVPYPSFISLLAYLYYKSPRHSLDKEVTEKVHEWFWKASLSERYTAAMESKMGEDRREIFDKLLSDKEPKINFQITADEEKIANTTISTKSALRNAFFCMLALRTPKHFRTNEPISMDYNFCSEFNHPEKHHIFPKNHLSKHGQSGENLIANFCFIPAELNKEILDKSPSDYFSKFDKENSDFDNTLQSHLITYSEVIKNDDYQAFIKERVIKIKGEFERLTGSKIIQILGVNANSALDDIELRLRLLIDNVLRDKVGPDYWDKVIPQDIKVKAKTKIAEYVRKNPYIKEDQLSSYEKLCQCDVMDYSNTILKNWQFFEQYFGSTYETEKRFITLKDFRNAVKHVKEINFVLQKEAEAAVEWFSQILRVVKNIDKEEPEESKVALGRKIEPDEQTIKRVKSEFVKQAVTSIPEWVEKDFKDRDVSFERWAGSSRAIKISKNLVLYYYSAEQWIFAELQYTNPEELELLKDKLSKPESVMPKKRHDQVRFHLINNEDLEVVKEIIRKRVSL</sequence>
<feature type="domain" description="GmrSD restriction endonucleases N-terminal" evidence="1">
    <location>
        <begin position="18"/>
        <end position="232"/>
    </location>
</feature>
<proteinExistence type="predicted"/>
<dbReference type="AlphaFoldDB" id="A0A1G1VR27"/>
<dbReference type="PANTHER" id="PTHR37292">
    <property type="entry name" value="VNG6097C"/>
    <property type="match status" value="1"/>
</dbReference>
<reference evidence="2 3" key="1">
    <citation type="journal article" date="2016" name="Nat. Commun.">
        <title>Thousands of microbial genomes shed light on interconnected biogeochemical processes in an aquifer system.</title>
        <authorList>
            <person name="Anantharaman K."/>
            <person name="Brown C.T."/>
            <person name="Hug L.A."/>
            <person name="Sharon I."/>
            <person name="Castelle C.J."/>
            <person name="Probst A.J."/>
            <person name="Thomas B.C."/>
            <person name="Singh A."/>
            <person name="Wilkins M.J."/>
            <person name="Karaoz U."/>
            <person name="Brodie E.L."/>
            <person name="Williams K.H."/>
            <person name="Hubbard S.S."/>
            <person name="Banfield J.F."/>
        </authorList>
    </citation>
    <scope>NUCLEOTIDE SEQUENCE [LARGE SCALE GENOMIC DNA]</scope>
</reference>
<accession>A0A1G1VR27</accession>
<evidence type="ECO:0000259" key="1">
    <source>
        <dbReference type="Pfam" id="PF03235"/>
    </source>
</evidence>
<dbReference type="InterPro" id="IPR004919">
    <property type="entry name" value="GmrSD_N"/>
</dbReference>
<comment type="caution">
    <text evidence="2">The sequence shown here is derived from an EMBL/GenBank/DDBJ whole genome shotgun (WGS) entry which is preliminary data.</text>
</comment>
<name>A0A1G1VR27_9BACT</name>
<organism evidence="2 3">
    <name type="scientific">Candidatus Chisholmbacteria bacterium RIFCSPHIGHO2_01_FULL_52_32</name>
    <dbReference type="NCBI Taxonomy" id="1797591"/>
    <lineage>
        <taxon>Bacteria</taxon>
        <taxon>Candidatus Chisholmiibacteriota</taxon>
    </lineage>
</organism>